<dbReference type="PROSITE" id="PS50234">
    <property type="entry name" value="VWFA"/>
    <property type="match status" value="2"/>
</dbReference>
<dbReference type="SMART" id="SM00327">
    <property type="entry name" value="VWA"/>
    <property type="match status" value="2"/>
</dbReference>
<dbReference type="InterPro" id="IPR029062">
    <property type="entry name" value="Class_I_gatase-like"/>
</dbReference>
<dbReference type="Gene3D" id="3.40.50.880">
    <property type="match status" value="1"/>
</dbReference>
<dbReference type="InterPro" id="IPR002035">
    <property type="entry name" value="VWF_A"/>
</dbReference>
<dbReference type="PANTHER" id="PTHR37947:SF2">
    <property type="entry name" value="VON WILLEBRAND FACTOR TYPE A"/>
    <property type="match status" value="1"/>
</dbReference>
<dbReference type="Pfam" id="PF13519">
    <property type="entry name" value="VWA_2"/>
    <property type="match status" value="1"/>
</dbReference>
<protein>
    <submittedName>
        <fullName evidence="4">von Willebrand factor type A domain protein</fullName>
    </submittedName>
</protein>
<dbReference type="AlphaFoldDB" id="A0A517M4L8"/>
<dbReference type="CDD" id="cd00198">
    <property type="entry name" value="vWFA"/>
    <property type="match status" value="1"/>
</dbReference>
<feature type="transmembrane region" description="Helical" evidence="2">
    <location>
        <begin position="6"/>
        <end position="25"/>
    </location>
</feature>
<proteinExistence type="predicted"/>
<evidence type="ECO:0000256" key="1">
    <source>
        <dbReference type="SAM" id="MobiDB-lite"/>
    </source>
</evidence>
<dbReference type="RefSeq" id="WP_145347751.1">
    <property type="nucleotide sequence ID" value="NZ_CP036261.1"/>
</dbReference>
<feature type="region of interest" description="Disordered" evidence="1">
    <location>
        <begin position="925"/>
        <end position="981"/>
    </location>
</feature>
<dbReference type="Pfam" id="PF00092">
    <property type="entry name" value="VWA"/>
    <property type="match status" value="1"/>
</dbReference>
<reference evidence="4 5" key="1">
    <citation type="submission" date="2019-02" db="EMBL/GenBank/DDBJ databases">
        <title>Deep-cultivation of Planctomycetes and their phenomic and genomic characterization uncovers novel biology.</title>
        <authorList>
            <person name="Wiegand S."/>
            <person name="Jogler M."/>
            <person name="Boedeker C."/>
            <person name="Pinto D."/>
            <person name="Vollmers J."/>
            <person name="Rivas-Marin E."/>
            <person name="Kohn T."/>
            <person name="Peeters S.H."/>
            <person name="Heuer A."/>
            <person name="Rast P."/>
            <person name="Oberbeckmann S."/>
            <person name="Bunk B."/>
            <person name="Jeske O."/>
            <person name="Meyerdierks A."/>
            <person name="Storesund J.E."/>
            <person name="Kallscheuer N."/>
            <person name="Luecker S."/>
            <person name="Lage O.M."/>
            <person name="Pohl T."/>
            <person name="Merkel B.J."/>
            <person name="Hornburger P."/>
            <person name="Mueller R.-W."/>
            <person name="Bruemmer F."/>
            <person name="Labrenz M."/>
            <person name="Spormann A.M."/>
            <person name="Op den Camp H."/>
            <person name="Overmann J."/>
            <person name="Amann R."/>
            <person name="Jetten M.S.M."/>
            <person name="Mascher T."/>
            <person name="Medema M.H."/>
            <person name="Devos D.P."/>
            <person name="Kaster A.-K."/>
            <person name="Ovreas L."/>
            <person name="Rohde M."/>
            <person name="Galperin M.Y."/>
            <person name="Jogler C."/>
        </authorList>
    </citation>
    <scope>NUCLEOTIDE SEQUENCE [LARGE SCALE GENOMIC DNA]</scope>
    <source>
        <strain evidence="4 5">EC9</strain>
    </source>
</reference>
<dbReference type="EMBL" id="CP036261">
    <property type="protein sequence ID" value="QDS89809.1"/>
    <property type="molecule type" value="Genomic_DNA"/>
</dbReference>
<evidence type="ECO:0000313" key="4">
    <source>
        <dbReference type="EMBL" id="QDS89809.1"/>
    </source>
</evidence>
<gene>
    <name evidence="4" type="ORF">EC9_40100</name>
</gene>
<dbReference type="PANTHER" id="PTHR37947">
    <property type="entry name" value="BLL2462 PROTEIN"/>
    <property type="match status" value="1"/>
</dbReference>
<feature type="domain" description="VWFA" evidence="3">
    <location>
        <begin position="438"/>
        <end position="603"/>
    </location>
</feature>
<dbReference type="InterPro" id="IPR010768">
    <property type="entry name" value="GATase1-like"/>
</dbReference>
<keyword evidence="2" id="KW-0472">Membrane</keyword>
<dbReference type="SUPFAM" id="SSF53300">
    <property type="entry name" value="vWA-like"/>
    <property type="match status" value="2"/>
</dbReference>
<organism evidence="4 5">
    <name type="scientific">Rosistilla ulvae</name>
    <dbReference type="NCBI Taxonomy" id="1930277"/>
    <lineage>
        <taxon>Bacteria</taxon>
        <taxon>Pseudomonadati</taxon>
        <taxon>Planctomycetota</taxon>
        <taxon>Planctomycetia</taxon>
        <taxon>Pirellulales</taxon>
        <taxon>Pirellulaceae</taxon>
        <taxon>Rosistilla</taxon>
    </lineage>
</organism>
<dbReference type="Proteomes" id="UP000319557">
    <property type="component" value="Chromosome"/>
</dbReference>
<dbReference type="InterPro" id="IPR036465">
    <property type="entry name" value="vWFA_dom_sf"/>
</dbReference>
<feature type="domain" description="VWFA" evidence="3">
    <location>
        <begin position="66"/>
        <end position="244"/>
    </location>
</feature>
<evidence type="ECO:0000256" key="2">
    <source>
        <dbReference type="SAM" id="Phobius"/>
    </source>
</evidence>
<dbReference type="Gene3D" id="3.40.50.410">
    <property type="entry name" value="von Willebrand factor, type A domain"/>
    <property type="match status" value="2"/>
</dbReference>
<accession>A0A517M4L8</accession>
<feature type="transmembrane region" description="Helical" evidence="2">
    <location>
        <begin position="32"/>
        <end position="56"/>
    </location>
</feature>
<keyword evidence="2" id="KW-0812">Transmembrane</keyword>
<dbReference type="SUPFAM" id="SSF52317">
    <property type="entry name" value="Class I glutamine amidotransferase-like"/>
    <property type="match status" value="1"/>
</dbReference>
<dbReference type="Pfam" id="PF07090">
    <property type="entry name" value="GATase1_like"/>
    <property type="match status" value="1"/>
</dbReference>
<keyword evidence="5" id="KW-1185">Reference proteome</keyword>
<sequence length="981" mass="106458">MRIGFDAPEFLWLLCLLPLFWVAAYRRRGLGVVHAAVAIGLRSLVLLAIVAAIAGVQIRWHSDRVAVMYLLDQSESIDAGRRREMFDFVAANVREHRHASRDDLAGVILFGREATIEVPPFSDDLPQRSQFSDSSLRTDATNLEQALQLARTAMPTDVRRRIVVITDGNQTLGQAARIADRIAADGIGIDIVPVPTQSGSDVLVEKIDMPAQIRRGQPIESRVVMTNFAAENSDAPVPGRLQVTRRSGHDDQMILNQPIQLTPGKNVFPLRHTIDRAAPYTYTATFVPDDPADDARSQNNRAVAFANVRGQSRVLLIEPATEPGAWAEFADRLREENIEVVVEPSDATFSSLAQLQAYDSVILANVPRVGGDAADSLQWFNDDQIEILVRNTQQLGAGLLMIGGPDALGVGGWTGTALEKAMPVDFEIKNLKVAAVGALALVIDSSGSMDGQKMQLCKAAASEAIKMLGPSDHLGIWTFDGATREVIPMQPVAGRTHMLPMVSRITAGGGTVMYPAMERAFIGLSQTEAAVKHIIVLTDGQTMPNDFAALTQRMQQQGITVSSVAIGKDADLALMREIASIGSGKMYHVHSPRGIPRIVMRETRRVSRPLIFEQPAGVQPQLAQDHPLIQGVGSPPPIRGYVMTTAKDSPLAQVLMSAAGPQNSQQPVLAVWQYGLGRTAVLTTDGGQRWASDWRTWDDRKKLIAQLMRWLNRPAGDAGKFTLATVVDDGQVQVVVNALDESDQYLNFLEMGASVLDPDLEPIDLRMRQTAPGRYVGSFPVDRAGNYFVHVVPEAGSAPLTTGVSVPFSAEYRIREVNRGLLEQLAAAEPRGGAAGTLAPSMENGDADPTSLDPFRGGLDAIRSIQDFWPIFVLIGCCLFVGDIAVRRIRWDFSGVKRVAAKRATKLQDADAGKLQRLQTLRSIKQQAAGSTPPQPELSPSPAVSEPSTVQAKPPSLGIDDAPETLSYTERLRQAKANARR</sequence>
<name>A0A517M4L8_9BACT</name>
<evidence type="ECO:0000313" key="5">
    <source>
        <dbReference type="Proteomes" id="UP000319557"/>
    </source>
</evidence>
<evidence type="ECO:0000259" key="3">
    <source>
        <dbReference type="PROSITE" id="PS50234"/>
    </source>
</evidence>
<dbReference type="KEGG" id="ruv:EC9_40100"/>
<dbReference type="OrthoDB" id="9781333at2"/>
<keyword evidence="2" id="KW-1133">Transmembrane helix</keyword>